<organism evidence="2 3">
    <name type="scientific">Cutaneotrichosporon cavernicola</name>
    <dbReference type="NCBI Taxonomy" id="279322"/>
    <lineage>
        <taxon>Eukaryota</taxon>
        <taxon>Fungi</taxon>
        <taxon>Dikarya</taxon>
        <taxon>Basidiomycota</taxon>
        <taxon>Agaricomycotina</taxon>
        <taxon>Tremellomycetes</taxon>
        <taxon>Trichosporonales</taxon>
        <taxon>Trichosporonaceae</taxon>
        <taxon>Cutaneotrichosporon</taxon>
    </lineage>
</organism>
<evidence type="ECO:0000256" key="1">
    <source>
        <dbReference type="SAM" id="MobiDB-lite"/>
    </source>
</evidence>
<evidence type="ECO:0000313" key="2">
    <source>
        <dbReference type="EMBL" id="BEI90686.1"/>
    </source>
</evidence>
<dbReference type="AlphaFoldDB" id="A0AA48I3Y4"/>
<reference evidence="2" key="1">
    <citation type="journal article" date="2023" name="BMC Genomics">
        <title>Chromosome-level genome assemblies of Cutaneotrichosporon spp. (Trichosporonales, Basidiomycota) reveal imbalanced evolution between nucleotide sequences and chromosome synteny.</title>
        <authorList>
            <person name="Kobayashi Y."/>
            <person name="Kayamori A."/>
            <person name="Aoki K."/>
            <person name="Shiwa Y."/>
            <person name="Matsutani M."/>
            <person name="Fujita N."/>
            <person name="Sugita T."/>
            <person name="Iwasaki W."/>
            <person name="Tanaka N."/>
            <person name="Takashima M."/>
        </authorList>
    </citation>
    <scope>NUCLEOTIDE SEQUENCE</scope>
    <source>
        <strain evidence="2">HIS019</strain>
    </source>
</reference>
<dbReference type="RefSeq" id="XP_060455951.1">
    <property type="nucleotide sequence ID" value="XM_060599238.1"/>
</dbReference>
<dbReference type="GeneID" id="85494556"/>
<sequence length="71" mass="8354">MLVDYEGSEYAAHANNLYRRRDYDFEDKNVSFLTLDEYVKSVGDATMYDNDGHQFDIEPQSRKRVRQSLGL</sequence>
<dbReference type="EMBL" id="AP028214">
    <property type="protein sequence ID" value="BEI90686.1"/>
    <property type="molecule type" value="Genomic_DNA"/>
</dbReference>
<name>A0AA48I3Y4_9TREE</name>
<accession>A0AA48I3Y4</accession>
<dbReference type="Proteomes" id="UP001233271">
    <property type="component" value="Chromosome 3"/>
</dbReference>
<evidence type="ECO:0000313" key="3">
    <source>
        <dbReference type="Proteomes" id="UP001233271"/>
    </source>
</evidence>
<feature type="compositionally biased region" description="Basic and acidic residues" evidence="1">
    <location>
        <begin position="50"/>
        <end position="61"/>
    </location>
</feature>
<gene>
    <name evidence="2" type="ORF">CcaverHIS019_0307560</name>
</gene>
<keyword evidence="3" id="KW-1185">Reference proteome</keyword>
<dbReference type="KEGG" id="ccac:CcaHIS019_0307560"/>
<feature type="compositionally biased region" description="Basic residues" evidence="1">
    <location>
        <begin position="62"/>
        <end position="71"/>
    </location>
</feature>
<feature type="region of interest" description="Disordered" evidence="1">
    <location>
        <begin position="50"/>
        <end position="71"/>
    </location>
</feature>
<proteinExistence type="predicted"/>
<protein>
    <submittedName>
        <fullName evidence="2">Uncharacterized protein</fullName>
    </submittedName>
</protein>